<feature type="transmembrane region" description="Helical" evidence="8">
    <location>
        <begin position="37"/>
        <end position="60"/>
    </location>
</feature>
<keyword evidence="6 8" id="KW-1133">Transmembrane helix</keyword>
<dbReference type="NCBIfam" id="TIGR00912">
    <property type="entry name" value="2A0309"/>
    <property type="match status" value="1"/>
</dbReference>
<keyword evidence="5 8" id="KW-0812">Transmembrane</keyword>
<evidence type="ECO:0000256" key="1">
    <source>
        <dbReference type="ARBA" id="ARBA00004141"/>
    </source>
</evidence>
<sequence length="372" mass="41546">MAQVKLSFLQIFSIMLLFLLGSTIVVGLNFNLQQDTWIGLLITSFLGVGVLYFYFIMLSIGNWGNLYELLEDGFGKIVGKSLQIVYTLYFCYIGGRVLKDFAFFTSKMLFEDISPWIISFSFISTIGYILYLGIESFARGTQILLFVVITQILMLLLTGYFSNAFLVKNLGPLFQHSGSAIVNTVFPTGITFPYGELIALTILFPLADHKSKLKTYGWLVILVVGGLLIAAAEMIVGILHPKLAEIYVFPFIKALEGLDFLGFLEHFELFAVLINLIGGCIKIFVFAYAALVGISKIRIKNKKNQSIILVCCLTYACSLILSGNLIEHLYIGLKVVPIYLHVPLQFIIPFILTMLLLIKKSGNKAHHVSDIQ</sequence>
<evidence type="ECO:0000256" key="4">
    <source>
        <dbReference type="ARBA" id="ARBA00022544"/>
    </source>
</evidence>
<evidence type="ECO:0000256" key="8">
    <source>
        <dbReference type="SAM" id="Phobius"/>
    </source>
</evidence>
<dbReference type="InterPro" id="IPR004761">
    <property type="entry name" value="Spore_GerAB"/>
</dbReference>
<evidence type="ECO:0000313" key="10">
    <source>
        <dbReference type="Proteomes" id="UP001218246"/>
    </source>
</evidence>
<comment type="similarity">
    <text evidence="2">Belongs to the amino acid-polyamine-organocation (APC) superfamily. Spore germination protein (SGP) (TC 2.A.3.9) family.</text>
</comment>
<feature type="transmembrane region" description="Helical" evidence="8">
    <location>
        <begin position="269"/>
        <end position="294"/>
    </location>
</feature>
<comment type="subcellular location">
    <subcellularLocation>
        <location evidence="1">Membrane</location>
        <topology evidence="1">Multi-pass membrane protein</topology>
    </subcellularLocation>
</comment>
<evidence type="ECO:0000256" key="5">
    <source>
        <dbReference type="ARBA" id="ARBA00022692"/>
    </source>
</evidence>
<dbReference type="EMBL" id="JARULN010000003">
    <property type="protein sequence ID" value="MDG5753642.1"/>
    <property type="molecule type" value="Genomic_DNA"/>
</dbReference>
<comment type="caution">
    <text evidence="9">The sequence shown here is derived from an EMBL/GenBank/DDBJ whole genome shotgun (WGS) entry which is preliminary data.</text>
</comment>
<evidence type="ECO:0000313" key="9">
    <source>
        <dbReference type="EMBL" id="MDG5753642.1"/>
    </source>
</evidence>
<feature type="transmembrane region" description="Helical" evidence="8">
    <location>
        <begin position="338"/>
        <end position="358"/>
    </location>
</feature>
<organism evidence="9 10">
    <name type="scientific">Ectobacillus antri</name>
    <dbReference type="NCBI Taxonomy" id="2486280"/>
    <lineage>
        <taxon>Bacteria</taxon>
        <taxon>Bacillati</taxon>
        <taxon>Bacillota</taxon>
        <taxon>Bacilli</taxon>
        <taxon>Bacillales</taxon>
        <taxon>Bacillaceae</taxon>
        <taxon>Ectobacillus</taxon>
    </lineage>
</organism>
<proteinExistence type="inferred from homology"/>
<keyword evidence="7 8" id="KW-0472">Membrane</keyword>
<dbReference type="PANTHER" id="PTHR34975">
    <property type="entry name" value="SPORE GERMINATION PROTEIN A2"/>
    <property type="match status" value="1"/>
</dbReference>
<feature type="transmembrane region" description="Helical" evidence="8">
    <location>
        <begin position="143"/>
        <end position="161"/>
    </location>
</feature>
<dbReference type="RefSeq" id="WP_164464224.1">
    <property type="nucleotide sequence ID" value="NZ_JARRRY010000002.1"/>
</dbReference>
<gene>
    <name evidence="9" type="ORF">P6P90_06580</name>
</gene>
<accession>A0ABT6H4W8</accession>
<feature type="transmembrane region" description="Helical" evidence="8">
    <location>
        <begin position="6"/>
        <end position="30"/>
    </location>
</feature>
<feature type="transmembrane region" description="Helical" evidence="8">
    <location>
        <begin position="216"/>
        <end position="239"/>
    </location>
</feature>
<keyword evidence="4" id="KW-0309">Germination</keyword>
<dbReference type="Pfam" id="PF03845">
    <property type="entry name" value="Spore_permease"/>
    <property type="match status" value="1"/>
</dbReference>
<dbReference type="PANTHER" id="PTHR34975:SF2">
    <property type="entry name" value="SPORE GERMINATION PROTEIN A2"/>
    <property type="match status" value="1"/>
</dbReference>
<name>A0ABT6H4W8_9BACI</name>
<protein>
    <submittedName>
        <fullName evidence="9">Endospore germination permease</fullName>
    </submittedName>
</protein>
<dbReference type="Proteomes" id="UP001218246">
    <property type="component" value="Unassembled WGS sequence"/>
</dbReference>
<evidence type="ECO:0000256" key="7">
    <source>
        <dbReference type="ARBA" id="ARBA00023136"/>
    </source>
</evidence>
<evidence type="ECO:0000256" key="6">
    <source>
        <dbReference type="ARBA" id="ARBA00022989"/>
    </source>
</evidence>
<keyword evidence="10" id="KW-1185">Reference proteome</keyword>
<feature type="transmembrane region" description="Helical" evidence="8">
    <location>
        <begin position="113"/>
        <end position="131"/>
    </location>
</feature>
<feature type="transmembrane region" description="Helical" evidence="8">
    <location>
        <begin position="306"/>
        <end position="326"/>
    </location>
</feature>
<evidence type="ECO:0000256" key="3">
    <source>
        <dbReference type="ARBA" id="ARBA00022448"/>
    </source>
</evidence>
<feature type="transmembrane region" description="Helical" evidence="8">
    <location>
        <begin position="181"/>
        <end position="204"/>
    </location>
</feature>
<reference evidence="9 10" key="1">
    <citation type="submission" date="2023-04" db="EMBL/GenBank/DDBJ databases">
        <title>Ectobacillus antri isolated from activated sludge.</title>
        <authorList>
            <person name="Yan P."/>
            <person name="Liu X."/>
        </authorList>
    </citation>
    <scope>NUCLEOTIDE SEQUENCE [LARGE SCALE GENOMIC DNA]</scope>
    <source>
        <strain evidence="9 10">C18H</strain>
    </source>
</reference>
<keyword evidence="3" id="KW-0813">Transport</keyword>
<evidence type="ECO:0000256" key="2">
    <source>
        <dbReference type="ARBA" id="ARBA00007998"/>
    </source>
</evidence>